<dbReference type="Proteomes" id="UP000821865">
    <property type="component" value="Chromosome 1"/>
</dbReference>
<gene>
    <name evidence="1" type="ORF">HPB49_011334</name>
</gene>
<organism evidence="1 2">
    <name type="scientific">Dermacentor silvarum</name>
    <name type="common">Tick</name>
    <dbReference type="NCBI Taxonomy" id="543639"/>
    <lineage>
        <taxon>Eukaryota</taxon>
        <taxon>Metazoa</taxon>
        <taxon>Ecdysozoa</taxon>
        <taxon>Arthropoda</taxon>
        <taxon>Chelicerata</taxon>
        <taxon>Arachnida</taxon>
        <taxon>Acari</taxon>
        <taxon>Parasitiformes</taxon>
        <taxon>Ixodida</taxon>
        <taxon>Ixodoidea</taxon>
        <taxon>Ixodidae</taxon>
        <taxon>Rhipicephalinae</taxon>
        <taxon>Dermacentor</taxon>
    </lineage>
</organism>
<accession>A0ACB8E0F9</accession>
<proteinExistence type="predicted"/>
<protein>
    <submittedName>
        <fullName evidence="1">Uncharacterized protein</fullName>
    </submittedName>
</protein>
<evidence type="ECO:0000313" key="2">
    <source>
        <dbReference type="Proteomes" id="UP000821865"/>
    </source>
</evidence>
<name>A0ACB8E0F9_DERSI</name>
<comment type="caution">
    <text evidence="1">The sequence shown here is derived from an EMBL/GenBank/DDBJ whole genome shotgun (WGS) entry which is preliminary data.</text>
</comment>
<dbReference type="EMBL" id="CM023470">
    <property type="protein sequence ID" value="KAH7979814.1"/>
    <property type="molecule type" value="Genomic_DNA"/>
</dbReference>
<evidence type="ECO:0000313" key="1">
    <source>
        <dbReference type="EMBL" id="KAH7979814.1"/>
    </source>
</evidence>
<reference evidence="1" key="1">
    <citation type="submission" date="2020-05" db="EMBL/GenBank/DDBJ databases">
        <title>Large-scale comparative analyses of tick genomes elucidate their genetic diversity and vector capacities.</title>
        <authorList>
            <person name="Jia N."/>
            <person name="Wang J."/>
            <person name="Shi W."/>
            <person name="Du L."/>
            <person name="Sun Y."/>
            <person name="Zhan W."/>
            <person name="Jiang J."/>
            <person name="Wang Q."/>
            <person name="Zhang B."/>
            <person name="Ji P."/>
            <person name="Sakyi L.B."/>
            <person name="Cui X."/>
            <person name="Yuan T."/>
            <person name="Jiang B."/>
            <person name="Yang W."/>
            <person name="Lam T.T.-Y."/>
            <person name="Chang Q."/>
            <person name="Ding S."/>
            <person name="Wang X."/>
            <person name="Zhu J."/>
            <person name="Ruan X."/>
            <person name="Zhao L."/>
            <person name="Wei J."/>
            <person name="Que T."/>
            <person name="Du C."/>
            <person name="Cheng J."/>
            <person name="Dai P."/>
            <person name="Han X."/>
            <person name="Huang E."/>
            <person name="Gao Y."/>
            <person name="Liu J."/>
            <person name="Shao H."/>
            <person name="Ye R."/>
            <person name="Li L."/>
            <person name="Wei W."/>
            <person name="Wang X."/>
            <person name="Wang C."/>
            <person name="Yang T."/>
            <person name="Huo Q."/>
            <person name="Li W."/>
            <person name="Guo W."/>
            <person name="Chen H."/>
            <person name="Zhou L."/>
            <person name="Ni X."/>
            <person name="Tian J."/>
            <person name="Zhou Y."/>
            <person name="Sheng Y."/>
            <person name="Liu T."/>
            <person name="Pan Y."/>
            <person name="Xia L."/>
            <person name="Li J."/>
            <person name="Zhao F."/>
            <person name="Cao W."/>
        </authorList>
    </citation>
    <scope>NUCLEOTIDE SEQUENCE</scope>
    <source>
        <strain evidence="1">Dsil-2018</strain>
    </source>
</reference>
<keyword evidence="2" id="KW-1185">Reference proteome</keyword>
<sequence length="481" mass="53357">MDTGKLIAHPSVRVRGSEHSFEPIECAGEKCVAQPVPHLHCPFCSKNTVFKDARIVKAHYRVKHVDKGLYFAGLKMLRCSATCRISGSIKGEKKFRGPHWHCYKCRNGFCRRDEAMKHFETHFKLPQTTFQINIVQDVNEGMGLQSRLDSSLVEHSECQMSSASDISTDMDSNTAVAVTVDMTEEPSENPGSPNTTEEPTTVMIIQEDDTRSLSSDPGCIMKSREEDLSEKNIFLEKLLTEFKQQMDNLKAKYTHTENMLQLEIISLRRQLEKKNTELENLKKQQAELLSNKTPQLNSSLQKLLKAMQNQHSELLMQHIAQARNEAFQSALNELQNGTTILTTVENSSTTFLQQENNSMVAMVLNSSGTLGIPMSLATNSSPSVVCPPAKTLLQKLGTTGMPVMISGQQAFVHPQSRTVQQTVGSQNLVLTLADTSEVSQDLISSAQQGSTVVACTDLQYQLPAVTSDSKDEQEAPEECTS</sequence>